<protein>
    <submittedName>
        <fullName evidence="2">Uncharacterized protein</fullName>
    </submittedName>
</protein>
<name>A0A1F5ZW28_9BACT</name>
<reference evidence="2 3" key="1">
    <citation type="journal article" date="2016" name="Nat. Commun.">
        <title>Thousands of microbial genomes shed light on interconnected biogeochemical processes in an aquifer system.</title>
        <authorList>
            <person name="Anantharaman K."/>
            <person name="Brown C.T."/>
            <person name="Hug L.A."/>
            <person name="Sharon I."/>
            <person name="Castelle C.J."/>
            <person name="Probst A.J."/>
            <person name="Thomas B.C."/>
            <person name="Singh A."/>
            <person name="Wilkins M.J."/>
            <person name="Karaoz U."/>
            <person name="Brodie E.L."/>
            <person name="Williams K.H."/>
            <person name="Hubbard S.S."/>
            <person name="Banfield J.F."/>
        </authorList>
    </citation>
    <scope>NUCLEOTIDE SEQUENCE [LARGE SCALE GENOMIC DNA]</scope>
</reference>
<dbReference type="AlphaFoldDB" id="A0A1F5ZW28"/>
<evidence type="ECO:0000256" key="1">
    <source>
        <dbReference type="SAM" id="MobiDB-lite"/>
    </source>
</evidence>
<dbReference type="Proteomes" id="UP000176923">
    <property type="component" value="Unassembled WGS sequence"/>
</dbReference>
<evidence type="ECO:0000313" key="2">
    <source>
        <dbReference type="EMBL" id="OGG16698.1"/>
    </source>
</evidence>
<evidence type="ECO:0000313" key="3">
    <source>
        <dbReference type="Proteomes" id="UP000176923"/>
    </source>
</evidence>
<feature type="region of interest" description="Disordered" evidence="1">
    <location>
        <begin position="39"/>
        <end position="80"/>
    </location>
</feature>
<feature type="region of interest" description="Disordered" evidence="1">
    <location>
        <begin position="121"/>
        <end position="168"/>
    </location>
</feature>
<dbReference type="EMBL" id="MFJL01000009">
    <property type="protein sequence ID" value="OGG16698.1"/>
    <property type="molecule type" value="Genomic_DNA"/>
</dbReference>
<sequence length="168" mass="18807">MSKIKNVLKKSVENSLEFVKPLGQVASADAVASQLLGKKQGGNIEPKDGSEVTSYLKNVGDPDVNPEEVQKKDAKKVSSKIQDYRKSLQLNDSTVSHLRIPNLKEYRKAKGIYYDLLKEREDKESEKQAAQQNSPLVVPTSRPSRGGRKNKVIQEQSSIESNRNRKTQ</sequence>
<accession>A0A1F5ZW28</accession>
<organism evidence="2 3">
    <name type="scientific">Candidatus Gottesmanbacteria bacterium RIFCSPHIGHO2_02_FULL_39_11</name>
    <dbReference type="NCBI Taxonomy" id="1798382"/>
    <lineage>
        <taxon>Bacteria</taxon>
        <taxon>Candidatus Gottesmaniibacteriota</taxon>
    </lineage>
</organism>
<proteinExistence type="predicted"/>
<feature type="compositionally biased region" description="Basic and acidic residues" evidence="1">
    <location>
        <begin position="68"/>
        <end position="80"/>
    </location>
</feature>
<comment type="caution">
    <text evidence="2">The sequence shown here is derived from an EMBL/GenBank/DDBJ whole genome shotgun (WGS) entry which is preliminary data.</text>
</comment>
<gene>
    <name evidence="2" type="ORF">A3D77_02970</name>
</gene>
<dbReference type="STRING" id="1798382.A3D77_02970"/>